<evidence type="ECO:0000256" key="9">
    <source>
        <dbReference type="PIRSR" id="PIRSR601233-2"/>
    </source>
</evidence>
<keyword evidence="5 9" id="KW-0342">GTP-binding</keyword>
<evidence type="ECO:0000256" key="3">
    <source>
        <dbReference type="ARBA" id="ARBA00022723"/>
    </source>
</evidence>
<evidence type="ECO:0000256" key="1">
    <source>
        <dbReference type="ARBA" id="ARBA00012726"/>
    </source>
</evidence>
<comment type="caution">
    <text evidence="11">The sequence shown here is derived from an EMBL/GenBank/DDBJ whole genome shotgun (WGS) entry which is preliminary data.</text>
</comment>
<evidence type="ECO:0000313" key="11">
    <source>
        <dbReference type="EMBL" id="RVD90591.1"/>
    </source>
</evidence>
<keyword evidence="2" id="KW-0436">Ligase</keyword>
<feature type="binding site" evidence="10">
    <location>
        <position position="139"/>
    </location>
    <ligand>
        <name>Mn(2+)</name>
        <dbReference type="ChEBI" id="CHEBI:29035"/>
        <label>1</label>
    </ligand>
</feature>
<dbReference type="Gene3D" id="3.90.1860.10">
    <property type="entry name" value="tRNA-splicing ligase RtcB"/>
    <property type="match status" value="1"/>
</dbReference>
<dbReference type="AlphaFoldDB" id="A0A437AHG5"/>
<dbReference type="InterPro" id="IPR036025">
    <property type="entry name" value="RtcB-like_sf"/>
</dbReference>
<evidence type="ECO:0000256" key="10">
    <source>
        <dbReference type="PIRSR" id="PIRSR601233-3"/>
    </source>
</evidence>
<dbReference type="GO" id="GO:0072669">
    <property type="term" value="C:tRNA-splicing ligase complex"/>
    <property type="evidence" value="ECO:0007669"/>
    <property type="project" value="TreeGrafter"/>
</dbReference>
<dbReference type="GO" id="GO:0006396">
    <property type="term" value="P:RNA processing"/>
    <property type="evidence" value="ECO:0007669"/>
    <property type="project" value="InterPro"/>
</dbReference>
<dbReference type="SUPFAM" id="SSF103365">
    <property type="entry name" value="Hypothetical protein PH1602"/>
    <property type="match status" value="1"/>
</dbReference>
<feature type="binding site" evidence="10">
    <location>
        <position position="240"/>
    </location>
    <ligand>
        <name>Mn(2+)</name>
        <dbReference type="ChEBI" id="CHEBI:29035"/>
        <label>2</label>
    </ligand>
</feature>
<reference evidence="11 12" key="1">
    <citation type="submission" date="2018-10" db="EMBL/GenBank/DDBJ databases">
        <title>Draft genome sequence of the microsporidian Tubulinosema ratisbonensis.</title>
        <authorList>
            <person name="Polonais V."/>
            <person name="Peyretaillade E."/>
            <person name="Niehus S."/>
            <person name="Wawrzyniak I."/>
            <person name="Franchet A."/>
            <person name="Gaspin C."/>
            <person name="Reichstadt M."/>
            <person name="Belser C."/>
            <person name="Labadie K."/>
            <person name="Delbac F."/>
            <person name="Ferrandon D."/>
        </authorList>
    </citation>
    <scope>NUCLEOTIDE SEQUENCE [LARGE SCALE GENOMIC DNA]</scope>
    <source>
        <strain evidence="11 12">Franzen</strain>
    </source>
</reference>
<feature type="binding site" evidence="9">
    <location>
        <position position="283"/>
    </location>
    <ligand>
        <name>GMP</name>
        <dbReference type="ChEBI" id="CHEBI:58115"/>
    </ligand>
</feature>
<feature type="active site" description="GMP-histidine intermediate" evidence="8">
    <location>
        <position position="302"/>
    </location>
</feature>
<dbReference type="GO" id="GO:0170057">
    <property type="term" value="F:RNA ligase (GTP) activity"/>
    <property type="evidence" value="ECO:0007669"/>
    <property type="project" value="UniProtKB-EC"/>
</dbReference>
<evidence type="ECO:0000256" key="4">
    <source>
        <dbReference type="ARBA" id="ARBA00022741"/>
    </source>
</evidence>
<sequence length="377" mass="42857">MHLFLLVHTSKKKLIFLSKNDLITNKSKNNLFKNISVGSEKEISLRKKYVESKKTFFGENKFIKTYRTNEKTKAEEITLKDLNGILDSGLRYLKENGIIQEDLQKIENFGSLEGNSRLISQKAKGKGLKQIATLGSGNHYIEVQVIEEVFDNELAHKMGLKKDQIVYSIHTGSRGLGHQVKTEFDEILSYKSKEGEKYFLSMQSAANFAFANRALICKKVKKVFYELFKNNCELIYDVSHNIITKEKIDNKEYLFHRKGASRSFGKEICEHPIPVGGSMGTSSYLLLGTQESQLISLGGCCHGSGRIFSRKECLDNFTLEDLQNQMEGIHVRFGNERGLLEEIPSAYKNIEEVVLTCERNNIAKRIIKVKPLLVIKG</sequence>
<feature type="binding site" evidence="9">
    <location>
        <begin position="138"/>
        <end position="142"/>
    </location>
    <ligand>
        <name>GMP</name>
        <dbReference type="ChEBI" id="CHEBI:58115"/>
    </ligand>
</feature>
<feature type="binding site" evidence="10">
    <location>
        <position position="170"/>
    </location>
    <ligand>
        <name>Mn(2+)</name>
        <dbReference type="ChEBI" id="CHEBI:29035"/>
        <label>2</label>
    </ligand>
</feature>
<evidence type="ECO:0000313" key="12">
    <source>
        <dbReference type="Proteomes" id="UP000282876"/>
    </source>
</evidence>
<organism evidence="11 12">
    <name type="scientific">Tubulinosema ratisbonensis</name>
    <dbReference type="NCBI Taxonomy" id="291195"/>
    <lineage>
        <taxon>Eukaryota</taxon>
        <taxon>Fungi</taxon>
        <taxon>Fungi incertae sedis</taxon>
        <taxon>Microsporidia</taxon>
        <taxon>Tubulinosematoidea</taxon>
        <taxon>Tubulinosematidae</taxon>
        <taxon>Tubulinosema</taxon>
    </lineage>
</organism>
<comment type="cofactor">
    <cofactor evidence="10">
        <name>Mn(2+)</name>
        <dbReference type="ChEBI" id="CHEBI:29035"/>
    </cofactor>
    <text evidence="10">Binds 2 manganese ions per subunit.</text>
</comment>
<keyword evidence="6 10" id="KW-0464">Manganese</keyword>
<dbReference type="InterPro" id="IPR001233">
    <property type="entry name" value="RtcB"/>
</dbReference>
<evidence type="ECO:0000256" key="2">
    <source>
        <dbReference type="ARBA" id="ARBA00022598"/>
    </source>
</evidence>
<dbReference type="EMBL" id="RCSS01000834">
    <property type="protein sequence ID" value="RVD90591.1"/>
    <property type="molecule type" value="Genomic_DNA"/>
</dbReference>
<dbReference type="VEuPathDB" id="MicrosporidiaDB:TUBRATIS_29800"/>
<feature type="binding site" evidence="9">
    <location>
        <begin position="302"/>
        <end position="305"/>
    </location>
    <ligand>
        <name>GMP</name>
        <dbReference type="ChEBI" id="CHEBI:58115"/>
    </ligand>
</feature>
<name>A0A437AHG5_9MICR</name>
<dbReference type="OrthoDB" id="10249697at2759"/>
<evidence type="ECO:0000256" key="7">
    <source>
        <dbReference type="ARBA" id="ARBA00047746"/>
    </source>
</evidence>
<keyword evidence="4 9" id="KW-0547">Nucleotide-binding</keyword>
<dbReference type="Pfam" id="PF01139">
    <property type="entry name" value="RtcB"/>
    <property type="match status" value="1"/>
</dbReference>
<feature type="binding site" evidence="9">
    <location>
        <begin position="240"/>
        <end position="241"/>
    </location>
    <ligand>
        <name>GMP</name>
        <dbReference type="ChEBI" id="CHEBI:58115"/>
    </ligand>
</feature>
<feature type="binding site" evidence="9">
    <location>
        <position position="376"/>
    </location>
    <ligand>
        <name>GMP</name>
        <dbReference type="ChEBI" id="CHEBI:58115"/>
    </ligand>
</feature>
<evidence type="ECO:0000256" key="5">
    <source>
        <dbReference type="ARBA" id="ARBA00023134"/>
    </source>
</evidence>
<comment type="catalytic activity">
    <reaction evidence="7">
        <text>a 3'-end 3'-phospho-ribonucleotide-RNA + a 5'-end dephospho-ribonucleoside-RNA + GTP = a ribonucleotidyl-ribonucleotide-RNA + GMP + diphosphate</text>
        <dbReference type="Rhea" id="RHEA:68076"/>
        <dbReference type="Rhea" id="RHEA-COMP:10463"/>
        <dbReference type="Rhea" id="RHEA-COMP:13936"/>
        <dbReference type="Rhea" id="RHEA-COMP:17355"/>
        <dbReference type="ChEBI" id="CHEBI:33019"/>
        <dbReference type="ChEBI" id="CHEBI:37565"/>
        <dbReference type="ChEBI" id="CHEBI:58115"/>
        <dbReference type="ChEBI" id="CHEBI:83062"/>
        <dbReference type="ChEBI" id="CHEBI:138284"/>
        <dbReference type="ChEBI" id="CHEBI:173118"/>
        <dbReference type="EC" id="6.5.1.8"/>
    </reaction>
</comment>
<feature type="binding site" evidence="9">
    <location>
        <begin position="276"/>
        <end position="279"/>
    </location>
    <ligand>
        <name>GMP</name>
        <dbReference type="ChEBI" id="CHEBI:58115"/>
    </ligand>
</feature>
<dbReference type="PANTHER" id="PTHR11118">
    <property type="entry name" value="RNA-SPLICING LIGASE RTCB HOMOLOG"/>
    <property type="match status" value="1"/>
</dbReference>
<dbReference type="Proteomes" id="UP000282876">
    <property type="component" value="Unassembled WGS sequence"/>
</dbReference>
<keyword evidence="3 10" id="KW-0479">Metal-binding</keyword>
<gene>
    <name evidence="11" type="ORF">TUBRATIS_29800</name>
</gene>
<dbReference type="PANTHER" id="PTHR11118:SF1">
    <property type="entry name" value="RNA-SPLICING LIGASE RTCB HOMOLOG"/>
    <property type="match status" value="1"/>
</dbReference>
<protein>
    <recommendedName>
        <fullName evidence="1">3'-phosphate/5'-hydroxy nucleic acid ligase</fullName>
        <ecNumber evidence="1">6.5.1.8</ecNumber>
    </recommendedName>
</protein>
<evidence type="ECO:0000256" key="8">
    <source>
        <dbReference type="PIRSR" id="PIRSR601233-1"/>
    </source>
</evidence>
<keyword evidence="12" id="KW-1185">Reference proteome</keyword>
<dbReference type="EC" id="6.5.1.8" evidence="1"/>
<dbReference type="STRING" id="291195.A0A437AHG5"/>
<dbReference type="GO" id="GO:0005634">
    <property type="term" value="C:nucleus"/>
    <property type="evidence" value="ECO:0007669"/>
    <property type="project" value="TreeGrafter"/>
</dbReference>
<dbReference type="GO" id="GO:0003972">
    <property type="term" value="F:RNA ligase (ATP) activity"/>
    <property type="evidence" value="ECO:0007669"/>
    <property type="project" value="TreeGrafter"/>
</dbReference>
<proteinExistence type="predicted"/>
<evidence type="ECO:0000256" key="6">
    <source>
        <dbReference type="ARBA" id="ARBA00023211"/>
    </source>
</evidence>
<dbReference type="GO" id="GO:0005525">
    <property type="term" value="F:GTP binding"/>
    <property type="evidence" value="ECO:0007669"/>
    <property type="project" value="UniProtKB-KW"/>
</dbReference>
<accession>A0A437AHG5</accession>
<dbReference type="GO" id="GO:0046872">
    <property type="term" value="F:metal ion binding"/>
    <property type="evidence" value="ECO:0007669"/>
    <property type="project" value="UniProtKB-KW"/>
</dbReference>